<feature type="signal peptide" evidence="2">
    <location>
        <begin position="1"/>
        <end position="20"/>
    </location>
</feature>
<evidence type="ECO:0000256" key="1">
    <source>
        <dbReference type="SAM" id="MobiDB-lite"/>
    </source>
</evidence>
<feature type="chain" id="PRO_5034963729" evidence="2">
    <location>
        <begin position="21"/>
        <end position="108"/>
    </location>
</feature>
<name>A0A8H3MBM0_9GLOM</name>
<evidence type="ECO:0000313" key="4">
    <source>
        <dbReference type="Proteomes" id="UP000615446"/>
    </source>
</evidence>
<dbReference type="OrthoDB" id="2444527at2759"/>
<dbReference type="AlphaFoldDB" id="A0A8H3MBM0"/>
<organism evidence="3 4">
    <name type="scientific">Rhizophagus clarus</name>
    <dbReference type="NCBI Taxonomy" id="94130"/>
    <lineage>
        <taxon>Eukaryota</taxon>
        <taxon>Fungi</taxon>
        <taxon>Fungi incertae sedis</taxon>
        <taxon>Mucoromycota</taxon>
        <taxon>Glomeromycotina</taxon>
        <taxon>Glomeromycetes</taxon>
        <taxon>Glomerales</taxon>
        <taxon>Glomeraceae</taxon>
        <taxon>Rhizophagus</taxon>
    </lineage>
</organism>
<evidence type="ECO:0000256" key="2">
    <source>
        <dbReference type="SAM" id="SignalP"/>
    </source>
</evidence>
<accession>A0A8H3MBM0</accession>
<feature type="region of interest" description="Disordered" evidence="1">
    <location>
        <begin position="62"/>
        <end position="108"/>
    </location>
</feature>
<dbReference type="EMBL" id="BLAL01000297">
    <property type="protein sequence ID" value="GET01042.1"/>
    <property type="molecule type" value="Genomic_DNA"/>
</dbReference>
<feature type="compositionally biased region" description="Gly residues" evidence="1">
    <location>
        <begin position="74"/>
        <end position="87"/>
    </location>
</feature>
<protein>
    <submittedName>
        <fullName evidence="3">Uncharacterized protein</fullName>
    </submittedName>
</protein>
<keyword evidence="2" id="KW-0732">Signal</keyword>
<comment type="caution">
    <text evidence="3">The sequence shown here is derived from an EMBL/GenBank/DDBJ whole genome shotgun (WGS) entry which is preliminary data.</text>
</comment>
<evidence type="ECO:0000313" key="3">
    <source>
        <dbReference type="EMBL" id="GET01042.1"/>
    </source>
</evidence>
<feature type="compositionally biased region" description="Low complexity" evidence="1">
    <location>
        <begin position="90"/>
        <end position="108"/>
    </location>
</feature>
<reference evidence="3" key="1">
    <citation type="submission" date="2019-10" db="EMBL/GenBank/DDBJ databases">
        <title>Conservation and host-specific expression of non-tandemly repeated heterogenous ribosome RNA gene in arbuscular mycorrhizal fungi.</title>
        <authorList>
            <person name="Maeda T."/>
            <person name="Kobayashi Y."/>
            <person name="Nakagawa T."/>
            <person name="Ezawa T."/>
            <person name="Yamaguchi K."/>
            <person name="Bino T."/>
            <person name="Nishimoto Y."/>
            <person name="Shigenobu S."/>
            <person name="Kawaguchi M."/>
        </authorList>
    </citation>
    <scope>NUCLEOTIDE SEQUENCE</scope>
    <source>
        <strain evidence="3">HR1</strain>
    </source>
</reference>
<sequence>MRHNIISSLILFFFVCFVYSQNVNQNINDQTLSVNIRDLLLSKRLSRNRIVKDTINVSPDIRKRDALPMPQLAGGPGAPGAPGGAKGAKGKAAGKGAKAPGAAAERSS</sequence>
<proteinExistence type="predicted"/>
<dbReference type="Proteomes" id="UP000615446">
    <property type="component" value="Unassembled WGS sequence"/>
</dbReference>
<gene>
    <name evidence="3" type="ORF">RCL2_002747400</name>
</gene>